<keyword evidence="8" id="KW-0408">Iron</keyword>
<evidence type="ECO:0000256" key="8">
    <source>
        <dbReference type="ARBA" id="ARBA00023004"/>
    </source>
</evidence>
<dbReference type="Pfam" id="PF07715">
    <property type="entry name" value="Plug"/>
    <property type="match status" value="1"/>
</dbReference>
<evidence type="ECO:0000313" key="18">
    <source>
        <dbReference type="EMBL" id="MET3660314.1"/>
    </source>
</evidence>
<keyword evidence="6 13" id="KW-0812">Transmembrane</keyword>
<evidence type="ECO:0000256" key="9">
    <source>
        <dbReference type="ARBA" id="ARBA00023077"/>
    </source>
</evidence>
<dbReference type="PANTHER" id="PTHR30069">
    <property type="entry name" value="TONB-DEPENDENT OUTER MEMBRANE RECEPTOR"/>
    <property type="match status" value="1"/>
</dbReference>
<dbReference type="Gene3D" id="3.55.50.30">
    <property type="match status" value="1"/>
</dbReference>
<comment type="similarity">
    <text evidence="2 13 15">Belongs to the TonB-dependent receptor family.</text>
</comment>
<dbReference type="PROSITE" id="PS01156">
    <property type="entry name" value="TONB_DEPENDENT_REC_2"/>
    <property type="match status" value="1"/>
</dbReference>
<sequence length="874" mass="93884">MPRAWAQAAVQQTHNFDIPAKPVRQALNDISRITGVSVVFSETAAASVSGNPVSGTMTREQALSQLLAGTSLSYAFTNANTVTITGRVAQAFDAPHDGSVVLDTIDVTGRQGRNPHDAPYETAAATAYISGEQIERFRGTTPADMFTGTPGVLSGESRNGNSIDVNIRGMQGMGRVPVTVDGTLSSATVYQGYQGVSNRTYIDPDLIGGVSIQKGPGSGAYGGIGGSVSMETLNASDILLDGKNYGVRLKGGFGTNTSDIPPLNTVAGIFFQGARPGSVVGPADISRPSFLDHTREFGSIAGAMRGETFELVAAYAARRSGNYHAGSNGPSAASSEDLGPRSICRDYGGGFLSCTNYASYYENTGVSVYRGGEAVMNTSSDTDSWLLKGKFELPADQSLELIHTGFRSDHGDIRASILSSTMGAQATQRWTSTSSVDRYSVRHRWNPADNDLVDLHSNLWLTSLDIRNPTTASSRTVTDLGFPNPLTTRLLVGTDTRQWGADISNRSRFASAWGDVSMNYGISYLNEDTGPTDLTRTLEEFLPPNGARHEWQGFMNADWKPLDWLTFDGGLRYHNFSARDRMEKGDTPAAGFLGQPRGRSGSGVSPSIGVAVAPLDGVQLFARYSEGMRMPSMAESSAMAATYLTSDVRPERAHNWDIGVNVMAQDLLLDQDDVKFKLGWFHNTVDDYIARRIVNISTDFGTNYDGPGVGNIDRALFEGVELSGRYSVGGLSLELGASYYTDMAFCPTSGACQRSTLYGDYATNHVPPKYTASLTVSHKFLDDALTIGARATHVGPRAIKADQPTMQGASPFIVPINWKPYALVDVFASYEFTENLKADFRIDNVGDIHYVDPLGLANIPGPGRTVWASVTAKF</sequence>
<evidence type="ECO:0000256" key="3">
    <source>
        <dbReference type="ARBA" id="ARBA00022448"/>
    </source>
</evidence>
<dbReference type="PANTHER" id="PTHR30069:SF41">
    <property type="entry name" value="HEME_HEMOPEXIN UTILIZATION PROTEIN C"/>
    <property type="match status" value="1"/>
</dbReference>
<dbReference type="SUPFAM" id="SSF56935">
    <property type="entry name" value="Porins"/>
    <property type="match status" value="1"/>
</dbReference>
<feature type="region of interest" description="Disordered" evidence="16">
    <location>
        <begin position="586"/>
        <end position="605"/>
    </location>
</feature>
<dbReference type="EMBL" id="JBEPMN010000002">
    <property type="protein sequence ID" value="MET3660314.1"/>
    <property type="molecule type" value="Genomic_DNA"/>
</dbReference>
<feature type="compositionally biased region" description="Low complexity" evidence="16">
    <location>
        <begin position="596"/>
        <end position="605"/>
    </location>
</feature>
<feature type="short sequence motif" description="TonB C-terminal box" evidence="14">
    <location>
        <begin position="857"/>
        <end position="874"/>
    </location>
</feature>
<evidence type="ECO:0000256" key="6">
    <source>
        <dbReference type="ARBA" id="ARBA00022692"/>
    </source>
</evidence>
<evidence type="ECO:0000256" key="14">
    <source>
        <dbReference type="PROSITE-ProRule" id="PRU10144"/>
    </source>
</evidence>
<evidence type="ECO:0000256" key="5">
    <source>
        <dbReference type="ARBA" id="ARBA00022496"/>
    </source>
</evidence>
<dbReference type="Gene3D" id="2.170.130.10">
    <property type="entry name" value="TonB-dependent receptor, plug domain"/>
    <property type="match status" value="1"/>
</dbReference>
<dbReference type="InterPro" id="IPR010917">
    <property type="entry name" value="TonB_rcpt_CS"/>
</dbReference>
<evidence type="ECO:0000256" key="12">
    <source>
        <dbReference type="ARBA" id="ARBA00023237"/>
    </source>
</evidence>
<name>A0ABV2KGW4_9HYPH</name>
<evidence type="ECO:0000256" key="11">
    <source>
        <dbReference type="ARBA" id="ARBA00023170"/>
    </source>
</evidence>
<protein>
    <submittedName>
        <fullName evidence="18">Hemoglobin/transferrin/lactoferrin receptor protein</fullName>
    </submittedName>
</protein>
<dbReference type="SMART" id="SM00965">
    <property type="entry name" value="STN"/>
    <property type="match status" value="1"/>
</dbReference>
<dbReference type="InterPro" id="IPR011662">
    <property type="entry name" value="Secretin/TonB_short_N"/>
</dbReference>
<reference evidence="18 19" key="1">
    <citation type="submission" date="2024-06" db="EMBL/GenBank/DDBJ databases">
        <title>Genomic Encyclopedia of Type Strains, Phase IV (KMG-IV): sequencing the most valuable type-strain genomes for metagenomic binning, comparative biology and taxonomic classification.</title>
        <authorList>
            <person name="Goeker M."/>
        </authorList>
    </citation>
    <scope>NUCLEOTIDE SEQUENCE [LARGE SCALE GENOMIC DNA]</scope>
    <source>
        <strain evidence="18 19">DSM 19730</strain>
    </source>
</reference>
<dbReference type="RefSeq" id="WP_354150222.1">
    <property type="nucleotide sequence ID" value="NZ_JBEPMN010000002.1"/>
</dbReference>
<dbReference type="InterPro" id="IPR037066">
    <property type="entry name" value="Plug_dom_sf"/>
</dbReference>
<evidence type="ECO:0000256" key="1">
    <source>
        <dbReference type="ARBA" id="ARBA00004571"/>
    </source>
</evidence>
<proteinExistence type="inferred from homology"/>
<dbReference type="InterPro" id="IPR012910">
    <property type="entry name" value="Plug_dom"/>
</dbReference>
<keyword evidence="12 13" id="KW-0998">Cell outer membrane</keyword>
<evidence type="ECO:0000313" key="19">
    <source>
        <dbReference type="Proteomes" id="UP001549143"/>
    </source>
</evidence>
<evidence type="ECO:0000256" key="15">
    <source>
        <dbReference type="RuleBase" id="RU003357"/>
    </source>
</evidence>
<dbReference type="Proteomes" id="UP001549143">
    <property type="component" value="Unassembled WGS sequence"/>
</dbReference>
<keyword evidence="11 18" id="KW-0675">Receptor</keyword>
<dbReference type="InterPro" id="IPR039426">
    <property type="entry name" value="TonB-dep_rcpt-like"/>
</dbReference>
<keyword evidence="19" id="KW-1185">Reference proteome</keyword>
<keyword evidence="3 13" id="KW-0813">Transport</keyword>
<feature type="domain" description="Secretin/TonB short N-terminal" evidence="17">
    <location>
        <begin position="36"/>
        <end position="87"/>
    </location>
</feature>
<keyword evidence="5" id="KW-0406">Ion transport</keyword>
<keyword evidence="10 13" id="KW-0472">Membrane</keyword>
<dbReference type="InterPro" id="IPR000531">
    <property type="entry name" value="Beta-barrel_TonB"/>
</dbReference>
<gene>
    <name evidence="18" type="ORF">ABID44_000628</name>
</gene>
<keyword evidence="4 13" id="KW-1134">Transmembrane beta strand</keyword>
<accession>A0ABV2KGW4</accession>
<keyword evidence="5" id="KW-0410">Iron transport</keyword>
<dbReference type="Pfam" id="PF00593">
    <property type="entry name" value="TonB_dep_Rec_b-barrel"/>
    <property type="match status" value="1"/>
</dbReference>
<evidence type="ECO:0000256" key="10">
    <source>
        <dbReference type="ARBA" id="ARBA00023136"/>
    </source>
</evidence>
<dbReference type="InterPro" id="IPR036942">
    <property type="entry name" value="Beta-barrel_TonB_sf"/>
</dbReference>
<dbReference type="Gene3D" id="2.40.170.20">
    <property type="entry name" value="TonB-dependent receptor, beta-barrel domain"/>
    <property type="match status" value="1"/>
</dbReference>
<evidence type="ECO:0000259" key="17">
    <source>
        <dbReference type="SMART" id="SM00965"/>
    </source>
</evidence>
<keyword evidence="9 15" id="KW-0798">TonB box</keyword>
<evidence type="ECO:0000256" key="4">
    <source>
        <dbReference type="ARBA" id="ARBA00022452"/>
    </source>
</evidence>
<evidence type="ECO:0000256" key="2">
    <source>
        <dbReference type="ARBA" id="ARBA00009810"/>
    </source>
</evidence>
<comment type="caution">
    <text evidence="18">The sequence shown here is derived from an EMBL/GenBank/DDBJ whole genome shotgun (WGS) entry which is preliminary data.</text>
</comment>
<organism evidence="18 19">
    <name type="scientific">Aquamicrobium ahrensii</name>
    <dbReference type="NCBI Taxonomy" id="469551"/>
    <lineage>
        <taxon>Bacteria</taxon>
        <taxon>Pseudomonadati</taxon>
        <taxon>Pseudomonadota</taxon>
        <taxon>Alphaproteobacteria</taxon>
        <taxon>Hyphomicrobiales</taxon>
        <taxon>Phyllobacteriaceae</taxon>
        <taxon>Aquamicrobium</taxon>
    </lineage>
</organism>
<comment type="subcellular location">
    <subcellularLocation>
        <location evidence="1 13">Cell outer membrane</location>
        <topology evidence="1 13">Multi-pass membrane protein</topology>
    </subcellularLocation>
</comment>
<evidence type="ECO:0000256" key="13">
    <source>
        <dbReference type="PROSITE-ProRule" id="PRU01360"/>
    </source>
</evidence>
<dbReference type="PROSITE" id="PS52016">
    <property type="entry name" value="TONB_DEPENDENT_REC_3"/>
    <property type="match status" value="1"/>
</dbReference>
<evidence type="ECO:0000256" key="16">
    <source>
        <dbReference type="SAM" id="MobiDB-lite"/>
    </source>
</evidence>
<evidence type="ECO:0000256" key="7">
    <source>
        <dbReference type="ARBA" id="ARBA00022729"/>
    </source>
</evidence>
<keyword evidence="7" id="KW-0732">Signal</keyword>